<proteinExistence type="inferred from homology"/>
<feature type="binding site" evidence="2">
    <location>
        <position position="27"/>
    </location>
    <ligand>
        <name>Mg(2+)</name>
        <dbReference type="ChEBI" id="CHEBI:18420"/>
        <label>3</label>
    </ligand>
</feature>
<dbReference type="EMBL" id="SRLE01000002">
    <property type="protein sequence ID" value="TGD75653.1"/>
    <property type="molecule type" value="Genomic_DNA"/>
</dbReference>
<feature type="domain" description="PurM-like N-terminal" evidence="3">
    <location>
        <begin position="25"/>
        <end position="133"/>
    </location>
</feature>
<evidence type="ECO:0000256" key="2">
    <source>
        <dbReference type="HAMAP-Rule" id="MF_02128"/>
    </source>
</evidence>
<sequence length="304" mass="31320">MGEFELIYRYFSALGHGPGVDLSVGDDCALLRLEPGERLAVSVDTVVEGVHFPEDMFPEDLGFRAVAVAASDLAAMGARPLAMTVALTLPDSDQLWLHSFSQGVAQAVSEFSLPLVGGDTTRGPLAICVQVMGALPLDSALLRSGASPGDALCVSGTLGDGAAALAVLQGDFTPPEGFEEALLECYLRPRARLALGRELLGVASACIDISDGLLADAGHIAAASGVGLRIQPELLPLSPALAGHAERERVLRWALSGGDDYELCFTLPPGSALPAGCTRIGEVVAGEGVDAGIDLEGSGGFEHF</sequence>
<feature type="binding site" evidence="2">
    <location>
        <position position="119"/>
    </location>
    <ligand>
        <name>Mg(2+)</name>
        <dbReference type="ChEBI" id="CHEBI:18420"/>
        <label>1</label>
    </ligand>
</feature>
<dbReference type="UniPathway" id="UPA00060">
    <property type="reaction ID" value="UER00142"/>
</dbReference>
<feature type="binding site" evidence="2">
    <location>
        <position position="211"/>
    </location>
    <ligand>
        <name>Mg(2+)</name>
        <dbReference type="ChEBI" id="CHEBI:18420"/>
        <label>5</label>
    </ligand>
</feature>
<dbReference type="InterPro" id="IPR006283">
    <property type="entry name" value="ThiL-like"/>
</dbReference>
<comment type="pathway">
    <text evidence="2">Cofactor biosynthesis; thiamine diphosphate biosynthesis; thiamine diphosphate from thiamine phosphate: step 1/1.</text>
</comment>
<keyword evidence="2 5" id="KW-0418">Kinase</keyword>
<feature type="binding site" evidence="2">
    <location>
        <begin position="118"/>
        <end position="119"/>
    </location>
    <ligand>
        <name>ATP</name>
        <dbReference type="ChEBI" id="CHEBI:30616"/>
    </ligand>
</feature>
<accession>A0A4Z0M7M5</accession>
<keyword evidence="2" id="KW-0460">Magnesium</keyword>
<feature type="binding site" evidence="2">
    <location>
        <position position="42"/>
    </location>
    <ligand>
        <name>Mg(2+)</name>
        <dbReference type="ChEBI" id="CHEBI:18420"/>
        <label>4</label>
    </ligand>
</feature>
<dbReference type="Pfam" id="PF02769">
    <property type="entry name" value="AIRS_C"/>
    <property type="match status" value="1"/>
</dbReference>
<dbReference type="HAMAP" id="MF_02128">
    <property type="entry name" value="TMP_kinase"/>
    <property type="match status" value="1"/>
</dbReference>
<dbReference type="Gene3D" id="3.90.650.10">
    <property type="entry name" value="PurM-like C-terminal domain"/>
    <property type="match status" value="1"/>
</dbReference>
<dbReference type="GO" id="GO:0009030">
    <property type="term" value="F:thiamine-phosphate kinase activity"/>
    <property type="evidence" value="ECO:0007669"/>
    <property type="project" value="UniProtKB-UniRule"/>
</dbReference>
<keyword evidence="2 5" id="KW-0808">Transferase</keyword>
<dbReference type="GO" id="GO:0009229">
    <property type="term" value="P:thiamine diphosphate biosynthetic process"/>
    <property type="evidence" value="ECO:0007669"/>
    <property type="project" value="UniProtKB-UniRule"/>
</dbReference>
<dbReference type="Pfam" id="PF00586">
    <property type="entry name" value="AIRS"/>
    <property type="match status" value="1"/>
</dbReference>
<dbReference type="Proteomes" id="UP000298050">
    <property type="component" value="Unassembled WGS sequence"/>
</dbReference>
<feature type="domain" description="PurM-like C-terminal" evidence="4">
    <location>
        <begin position="148"/>
        <end position="241"/>
    </location>
</feature>
<feature type="binding site" evidence="2">
    <location>
        <position position="72"/>
    </location>
    <ligand>
        <name>Mg(2+)</name>
        <dbReference type="ChEBI" id="CHEBI:18420"/>
        <label>4</label>
    </ligand>
</feature>
<comment type="miscellaneous">
    <text evidence="2">Reaction mechanism of ThiL seems to utilize a direct, inline transfer of the gamma-phosphate of ATP to TMP rather than a phosphorylated enzyme intermediate.</text>
</comment>
<dbReference type="PANTHER" id="PTHR30270">
    <property type="entry name" value="THIAMINE-MONOPHOSPHATE KINASE"/>
    <property type="match status" value="1"/>
</dbReference>
<evidence type="ECO:0000259" key="4">
    <source>
        <dbReference type="Pfam" id="PF02769"/>
    </source>
</evidence>
<dbReference type="Gene3D" id="3.30.1330.10">
    <property type="entry name" value="PurM-like, N-terminal domain"/>
    <property type="match status" value="1"/>
</dbReference>
<dbReference type="GO" id="GO:0000287">
    <property type="term" value="F:magnesium ion binding"/>
    <property type="evidence" value="ECO:0007669"/>
    <property type="project" value="UniProtKB-UniRule"/>
</dbReference>
<keyword evidence="2" id="KW-0067">ATP-binding</keyword>
<comment type="caution">
    <text evidence="5">The sequence shown here is derived from an EMBL/GenBank/DDBJ whole genome shotgun (WGS) entry which is preliminary data.</text>
</comment>
<feature type="binding site" evidence="2">
    <location>
        <position position="259"/>
    </location>
    <ligand>
        <name>substrate</name>
    </ligand>
</feature>
<comment type="catalytic activity">
    <reaction evidence="2">
        <text>thiamine phosphate + ATP = thiamine diphosphate + ADP</text>
        <dbReference type="Rhea" id="RHEA:15913"/>
        <dbReference type="ChEBI" id="CHEBI:30616"/>
        <dbReference type="ChEBI" id="CHEBI:37575"/>
        <dbReference type="ChEBI" id="CHEBI:58937"/>
        <dbReference type="ChEBI" id="CHEBI:456216"/>
        <dbReference type="EC" id="2.7.4.16"/>
    </reaction>
</comment>
<evidence type="ECO:0000313" key="5">
    <source>
        <dbReference type="EMBL" id="TGD75653.1"/>
    </source>
</evidence>
<feature type="binding site" evidence="2">
    <location>
        <position position="210"/>
    </location>
    <ligand>
        <name>ATP</name>
        <dbReference type="ChEBI" id="CHEBI:30616"/>
    </ligand>
</feature>
<dbReference type="CDD" id="cd02194">
    <property type="entry name" value="ThiL"/>
    <property type="match status" value="1"/>
</dbReference>
<dbReference type="GO" id="GO:0009228">
    <property type="term" value="P:thiamine biosynthetic process"/>
    <property type="evidence" value="ECO:0007669"/>
    <property type="project" value="UniProtKB-KW"/>
</dbReference>
<keyword evidence="2" id="KW-0547">Nucleotide-binding</keyword>
<dbReference type="GO" id="GO:0005524">
    <property type="term" value="F:ATP binding"/>
    <property type="evidence" value="ECO:0007669"/>
    <property type="project" value="UniProtKB-UniRule"/>
</dbReference>
<dbReference type="PIRSF" id="PIRSF005303">
    <property type="entry name" value="Thiam_monoph_kin"/>
    <property type="match status" value="1"/>
</dbReference>
<comment type="similarity">
    <text evidence="2">Belongs to the thiamine-monophosphate kinase family.</text>
</comment>
<evidence type="ECO:0000256" key="1">
    <source>
        <dbReference type="ARBA" id="ARBA00022977"/>
    </source>
</evidence>
<keyword evidence="2" id="KW-0479">Metal-binding</keyword>
<feature type="binding site" evidence="2">
    <location>
        <position position="301"/>
    </location>
    <ligand>
        <name>substrate</name>
    </ligand>
</feature>
<dbReference type="SUPFAM" id="SSF56042">
    <property type="entry name" value="PurM C-terminal domain-like"/>
    <property type="match status" value="1"/>
</dbReference>
<comment type="caution">
    <text evidence="2">Lacks conserved residue(s) required for the propagation of feature annotation.</text>
</comment>
<reference evidence="5 6" key="1">
    <citation type="submission" date="2019-04" db="EMBL/GenBank/DDBJ databases">
        <title>Taxonomy of novel Haliea sp. from mangrove soil of West Coast of India.</title>
        <authorList>
            <person name="Verma A."/>
            <person name="Kumar P."/>
            <person name="Krishnamurthi S."/>
        </authorList>
    </citation>
    <scope>NUCLEOTIDE SEQUENCE [LARGE SCALE GENOMIC DNA]</scope>
    <source>
        <strain evidence="5 6">SAOS-164</strain>
    </source>
</reference>
<dbReference type="SUPFAM" id="SSF55326">
    <property type="entry name" value="PurM N-terminal domain-like"/>
    <property type="match status" value="1"/>
</dbReference>
<dbReference type="PANTHER" id="PTHR30270:SF0">
    <property type="entry name" value="THIAMINE-MONOPHOSPHATE KINASE"/>
    <property type="match status" value="1"/>
</dbReference>
<gene>
    <name evidence="2 5" type="primary">thiL</name>
    <name evidence="5" type="ORF">E4634_01840</name>
</gene>
<comment type="function">
    <text evidence="2">Catalyzes the ATP-dependent phosphorylation of thiamine-monophosphate (TMP) to form thiamine-pyrophosphate (TPP), the active form of vitamin B1.</text>
</comment>
<feature type="binding site" evidence="2">
    <location>
        <position position="72"/>
    </location>
    <ligand>
        <name>Mg(2+)</name>
        <dbReference type="ChEBI" id="CHEBI:18420"/>
        <label>3</label>
    </ligand>
</feature>
<keyword evidence="6" id="KW-1185">Reference proteome</keyword>
<feature type="binding site" evidence="2">
    <location>
        <position position="44"/>
    </location>
    <ligand>
        <name>Mg(2+)</name>
        <dbReference type="ChEBI" id="CHEBI:18420"/>
        <label>1</label>
    </ligand>
</feature>
<dbReference type="InterPro" id="IPR036921">
    <property type="entry name" value="PurM-like_N_sf"/>
</dbReference>
<organism evidence="5 6">
    <name type="scientific">Mangrovimicrobium sediminis</name>
    <dbReference type="NCBI Taxonomy" id="2562682"/>
    <lineage>
        <taxon>Bacteria</taxon>
        <taxon>Pseudomonadati</taxon>
        <taxon>Pseudomonadota</taxon>
        <taxon>Gammaproteobacteria</taxon>
        <taxon>Cellvibrionales</taxon>
        <taxon>Halieaceae</taxon>
        <taxon>Mangrovimicrobium</taxon>
    </lineage>
</organism>
<dbReference type="InterPro" id="IPR010918">
    <property type="entry name" value="PurM-like_C_dom"/>
</dbReference>
<dbReference type="AlphaFoldDB" id="A0A4Z0M7M5"/>
<evidence type="ECO:0000313" key="6">
    <source>
        <dbReference type="Proteomes" id="UP000298050"/>
    </source>
</evidence>
<feature type="binding site" evidence="2">
    <location>
        <position position="27"/>
    </location>
    <ligand>
        <name>Mg(2+)</name>
        <dbReference type="ChEBI" id="CHEBI:18420"/>
        <label>4</label>
    </ligand>
</feature>
<protein>
    <recommendedName>
        <fullName evidence="2">Thiamine-monophosphate kinase</fullName>
        <shortName evidence="2">TMP kinase</shortName>
        <shortName evidence="2">Thiamine-phosphate kinase</shortName>
        <ecNumber evidence="2">2.7.4.16</ecNumber>
    </recommendedName>
</protein>
<keyword evidence="1 2" id="KW-0784">Thiamine biosynthesis</keyword>
<feature type="binding site" evidence="2">
    <location>
        <position position="72"/>
    </location>
    <ligand>
        <name>Mg(2+)</name>
        <dbReference type="ChEBI" id="CHEBI:18420"/>
        <label>2</label>
    </ligand>
</feature>
<feature type="binding site" evidence="2">
    <location>
        <position position="51"/>
    </location>
    <ligand>
        <name>substrate</name>
    </ligand>
</feature>
<dbReference type="NCBIfam" id="TIGR01379">
    <property type="entry name" value="thiL"/>
    <property type="match status" value="1"/>
</dbReference>
<feature type="binding site" evidence="2">
    <location>
        <position position="208"/>
    </location>
    <ligand>
        <name>Mg(2+)</name>
        <dbReference type="ChEBI" id="CHEBI:18420"/>
        <label>3</label>
    </ligand>
</feature>
<feature type="binding site" evidence="2">
    <location>
        <position position="44"/>
    </location>
    <ligand>
        <name>Mg(2+)</name>
        <dbReference type="ChEBI" id="CHEBI:18420"/>
        <label>2</label>
    </ligand>
</feature>
<evidence type="ECO:0000259" key="3">
    <source>
        <dbReference type="Pfam" id="PF00586"/>
    </source>
</evidence>
<feature type="binding site" evidence="2">
    <location>
        <position position="143"/>
    </location>
    <ligand>
        <name>ATP</name>
        <dbReference type="ChEBI" id="CHEBI:30616"/>
    </ligand>
</feature>
<dbReference type="InterPro" id="IPR016188">
    <property type="entry name" value="PurM-like_N"/>
</dbReference>
<dbReference type="EC" id="2.7.4.16" evidence="2"/>
<name>A0A4Z0M7M5_9GAMM</name>
<dbReference type="OrthoDB" id="9802811at2"/>
<dbReference type="InterPro" id="IPR036676">
    <property type="entry name" value="PurM-like_C_sf"/>
</dbReference>